<evidence type="ECO:0000256" key="3">
    <source>
        <dbReference type="ARBA" id="ARBA00022827"/>
    </source>
</evidence>
<dbReference type="OrthoDB" id="2151789at2759"/>
<evidence type="ECO:0000313" key="8">
    <source>
        <dbReference type="Proteomes" id="UP000781932"/>
    </source>
</evidence>
<evidence type="ECO:0000256" key="5">
    <source>
        <dbReference type="SAM" id="SignalP"/>
    </source>
</evidence>
<dbReference type="InterPro" id="IPR050416">
    <property type="entry name" value="FAD-linked_Oxidoreductase"/>
</dbReference>
<dbReference type="Proteomes" id="UP000781932">
    <property type="component" value="Unassembled WGS sequence"/>
</dbReference>
<keyword evidence="5" id="KW-0732">Signal</keyword>
<name>A0A9P6LIK3_9PEZI</name>
<comment type="similarity">
    <text evidence="1">Belongs to the oxygen-dependent FAD-linked oxidoreductase family.</text>
</comment>
<evidence type="ECO:0000313" key="7">
    <source>
        <dbReference type="EMBL" id="KAF9873707.1"/>
    </source>
</evidence>
<dbReference type="EMBL" id="JAATWM020000030">
    <property type="protein sequence ID" value="KAF9873707.1"/>
    <property type="molecule type" value="Genomic_DNA"/>
</dbReference>
<evidence type="ECO:0000256" key="2">
    <source>
        <dbReference type="ARBA" id="ARBA00022630"/>
    </source>
</evidence>
<dbReference type="Gene3D" id="3.30.43.10">
    <property type="entry name" value="Uridine Diphospho-n-acetylenolpyruvylglucosamine Reductase, domain 2"/>
    <property type="match status" value="1"/>
</dbReference>
<dbReference type="PANTHER" id="PTHR42973">
    <property type="entry name" value="BINDING OXIDOREDUCTASE, PUTATIVE (AFU_ORTHOLOGUE AFUA_1G17690)-RELATED"/>
    <property type="match status" value="1"/>
</dbReference>
<comment type="caution">
    <text evidence="7">The sequence shown here is derived from an EMBL/GenBank/DDBJ whole genome shotgun (WGS) entry which is preliminary data.</text>
</comment>
<organism evidence="7 8">
    <name type="scientific">Colletotrichum karsti</name>
    <dbReference type="NCBI Taxonomy" id="1095194"/>
    <lineage>
        <taxon>Eukaryota</taxon>
        <taxon>Fungi</taxon>
        <taxon>Dikarya</taxon>
        <taxon>Ascomycota</taxon>
        <taxon>Pezizomycotina</taxon>
        <taxon>Sordariomycetes</taxon>
        <taxon>Hypocreomycetidae</taxon>
        <taxon>Glomerellales</taxon>
        <taxon>Glomerellaceae</taxon>
        <taxon>Colletotrichum</taxon>
        <taxon>Colletotrichum boninense species complex</taxon>
    </lineage>
</organism>
<dbReference type="AlphaFoldDB" id="A0A9P6LIK3"/>
<dbReference type="InterPro" id="IPR036318">
    <property type="entry name" value="FAD-bd_PCMH-like_sf"/>
</dbReference>
<dbReference type="SUPFAM" id="SSF56176">
    <property type="entry name" value="FAD-binding/transporter-associated domain-like"/>
    <property type="match status" value="1"/>
</dbReference>
<dbReference type="GeneID" id="62164606"/>
<protein>
    <recommendedName>
        <fullName evidence="6">FAD-binding PCMH-type domain-containing protein</fullName>
    </recommendedName>
</protein>
<dbReference type="Gene3D" id="3.30.465.10">
    <property type="match status" value="1"/>
</dbReference>
<reference evidence="7" key="1">
    <citation type="submission" date="2020-03" db="EMBL/GenBank/DDBJ databases">
        <authorList>
            <person name="He L."/>
        </authorList>
    </citation>
    <scope>NUCLEOTIDE SEQUENCE</scope>
    <source>
        <strain evidence="7">CkLH20</strain>
    </source>
</reference>
<feature type="signal peptide" evidence="5">
    <location>
        <begin position="1"/>
        <end position="27"/>
    </location>
</feature>
<keyword evidence="2" id="KW-0285">Flavoprotein</keyword>
<evidence type="ECO:0000256" key="1">
    <source>
        <dbReference type="ARBA" id="ARBA00005466"/>
    </source>
</evidence>
<feature type="domain" description="FAD-binding PCMH-type" evidence="6">
    <location>
        <begin position="70"/>
        <end position="243"/>
    </location>
</feature>
<dbReference type="InterPro" id="IPR016167">
    <property type="entry name" value="FAD-bd_PCMH_sub1"/>
</dbReference>
<dbReference type="GO" id="GO:0071949">
    <property type="term" value="F:FAD binding"/>
    <property type="evidence" value="ECO:0007669"/>
    <property type="project" value="InterPro"/>
</dbReference>
<dbReference type="InterPro" id="IPR016166">
    <property type="entry name" value="FAD-bd_PCMH"/>
</dbReference>
<proteinExistence type="inferred from homology"/>
<dbReference type="Gene3D" id="3.40.462.20">
    <property type="match status" value="1"/>
</dbReference>
<evidence type="ECO:0000256" key="4">
    <source>
        <dbReference type="ARBA" id="ARBA00023002"/>
    </source>
</evidence>
<dbReference type="PROSITE" id="PS51387">
    <property type="entry name" value="FAD_PCMH"/>
    <property type="match status" value="1"/>
</dbReference>
<feature type="chain" id="PRO_5040242064" description="FAD-binding PCMH-type domain-containing protein" evidence="5">
    <location>
        <begin position="28"/>
        <end position="532"/>
    </location>
</feature>
<dbReference type="InterPro" id="IPR006094">
    <property type="entry name" value="Oxid_FAD_bind_N"/>
</dbReference>
<sequence>MRTRRLQRLFWALFPGLLTSKAPVVEGYSCSTSAQACLILAATLPPDALATPNTTAYQTVRGTYWNEAAGNLSPACITQPKNAAQVASIVRVLSSCGEDVRFAVKSGGHGSWPGWSNTDGGVLVSLDFINRVENVPDKGYAIVGSGARWADVYKALEREGVTVIGGRFASIGVGGLLVGGGLSYFSGLHGLACDNVLDYEVVLADGSITNVNQTSEPDLFRALKGGGNQFGIVTRFRLKTYSQRTEVWGGMLSFTIDKASQIFNATQAFTAKYDPQSHIYLSMGGGANPQLSFINVYVFYNASSPPAGDANPFAALYAAKPLADTTATQSYATLIASNNNGDLPIPRWLIGGHTFPNLAAPHGADLYLKHWQHFRDKASGTGGADYGLIFSMALVPVPAPVVRAGEKVIGVKNVMGLEADAGDITWIDYTVAWMDAGNDAKMFGFVESISKEADSLAASFSPGVLSSNAVEGALAAEQTTFYRTNPRYMNYALLNQPVQASYGEENQRFLQVVQKRYDPNGLWRRIGGFLWN</sequence>
<keyword evidence="3" id="KW-0274">FAD</keyword>
<dbReference type="PANTHER" id="PTHR42973:SF13">
    <property type="entry name" value="FAD-BINDING PCMH-TYPE DOMAIN-CONTAINING PROTEIN"/>
    <property type="match status" value="1"/>
</dbReference>
<dbReference type="Pfam" id="PF01565">
    <property type="entry name" value="FAD_binding_4"/>
    <property type="match status" value="1"/>
</dbReference>
<keyword evidence="8" id="KW-1185">Reference proteome</keyword>
<reference evidence="7" key="2">
    <citation type="submission" date="2020-11" db="EMBL/GenBank/DDBJ databases">
        <title>Whole genome sequencing of Colletotrichum sp.</title>
        <authorList>
            <person name="Li H."/>
        </authorList>
    </citation>
    <scope>NUCLEOTIDE SEQUENCE</scope>
    <source>
        <strain evidence="7">CkLH20</strain>
    </source>
</reference>
<evidence type="ECO:0000259" key="6">
    <source>
        <dbReference type="PROSITE" id="PS51387"/>
    </source>
</evidence>
<keyword evidence="4" id="KW-0560">Oxidoreductase</keyword>
<dbReference type="GO" id="GO:0016491">
    <property type="term" value="F:oxidoreductase activity"/>
    <property type="evidence" value="ECO:0007669"/>
    <property type="project" value="UniProtKB-KW"/>
</dbReference>
<dbReference type="InterPro" id="IPR016169">
    <property type="entry name" value="FAD-bd_PCMH_sub2"/>
</dbReference>
<dbReference type="RefSeq" id="XP_038743168.1">
    <property type="nucleotide sequence ID" value="XM_038891532.1"/>
</dbReference>
<accession>A0A9P6LIK3</accession>
<gene>
    <name evidence="7" type="ORF">CkaCkLH20_08817</name>
</gene>